<feature type="transmembrane region" description="Helical" evidence="1">
    <location>
        <begin position="134"/>
        <end position="155"/>
    </location>
</feature>
<keyword evidence="1" id="KW-1133">Transmembrane helix</keyword>
<keyword evidence="2" id="KW-0934">Plastid</keyword>
<proteinExistence type="predicted"/>
<dbReference type="AlphaFoldDB" id="A0A1G4NWU1"/>
<reference evidence="2" key="1">
    <citation type="submission" date="2016-10" db="EMBL/GenBank/DDBJ databases">
        <title>Chloroplast genomes as a tool to resolve red algal phylogenies: a case study in the Nemaliales.</title>
        <authorList>
            <person name="Costa J.F."/>
            <person name="Lin S.M."/>
            <person name="Macaya E.C."/>
            <person name="Fernandez-Garcia C."/>
            <person name="Verbruggen H."/>
        </authorList>
    </citation>
    <scope>NUCLEOTIDE SEQUENCE</scope>
    <source>
        <strain evidence="2">J.0154</strain>
    </source>
</reference>
<sequence>MIIFNQYIKVPIYWFSRLPHRYKLILISVYIILVPISPVYILLVNHILIILLWILEFKPYPILYRKWAYTIILLYIVYFVFALIISSNQMISICIPYNIKISSYFLNLWNVMILNKQSLYCNTYSIYKYFYLDIPFLLTRNYLLLLNYFNLYNFIKLTTSQEQLIVNLINLVQYNKHKWNPIQASIIIVLLSSEIISTLNSRLINTKNCFMLRGLNMSRVFIDSWYLIQLILYKYKKYIITIIHNTVYVIYSRELLVYDIDLWLLI</sequence>
<dbReference type="RefSeq" id="YP_009314718.1">
    <property type="nucleotide sequence ID" value="NC_031663.1"/>
</dbReference>
<keyword evidence="1" id="KW-0472">Membrane</keyword>
<feature type="transmembrane region" description="Helical" evidence="1">
    <location>
        <begin position="67"/>
        <end position="85"/>
    </location>
</feature>
<keyword evidence="1" id="KW-0812">Transmembrane</keyword>
<accession>A0A1G4NWU1</accession>
<dbReference type="GeneID" id="29999868"/>
<name>A0A1G4NWU1_9FLOR</name>
<reference evidence="2" key="2">
    <citation type="submission" date="2016-10" db="EMBL/GenBank/DDBJ databases">
        <authorList>
            <person name="de Groot N.N."/>
        </authorList>
    </citation>
    <scope>NUCLEOTIDE SEQUENCE</scope>
    <source>
        <strain evidence="2">J.0154</strain>
    </source>
</reference>
<geneLocation type="chloroplast" evidence="2"/>
<feature type="transmembrane region" description="Helical" evidence="1">
    <location>
        <begin position="97"/>
        <end position="114"/>
    </location>
</feature>
<gene>
    <name evidence="2" type="primary">ORF_5</name>
    <name evidence="2" type="ORF">J0154_109</name>
</gene>
<feature type="transmembrane region" description="Helical" evidence="1">
    <location>
        <begin position="24"/>
        <end position="55"/>
    </location>
</feature>
<evidence type="ECO:0000313" key="2">
    <source>
        <dbReference type="EMBL" id="SCW23173.1"/>
    </source>
</evidence>
<organism evidence="2">
    <name type="scientific">Neoizziella asiatica</name>
    <dbReference type="NCBI Taxonomy" id="1077397"/>
    <lineage>
        <taxon>Eukaryota</taxon>
        <taxon>Rhodophyta</taxon>
        <taxon>Florideophyceae</taxon>
        <taxon>Nemaliophycidae</taxon>
        <taxon>Nemaliales</taxon>
        <taxon>Liagoraceae</taxon>
        <taxon>Neoizziella</taxon>
    </lineage>
</organism>
<keyword evidence="2" id="KW-0150">Chloroplast</keyword>
<evidence type="ECO:0000256" key="1">
    <source>
        <dbReference type="SAM" id="Phobius"/>
    </source>
</evidence>
<protein>
    <submittedName>
        <fullName evidence="2">Uncharacterized protein</fullName>
    </submittedName>
</protein>
<dbReference type="EMBL" id="LT622872">
    <property type="protein sequence ID" value="SCW23173.1"/>
    <property type="molecule type" value="Genomic_DNA"/>
</dbReference>